<dbReference type="Proteomes" id="UP000184611">
    <property type="component" value="Unassembled WGS sequence"/>
</dbReference>
<dbReference type="OrthoDB" id="1271679at2"/>
<accession>A0A1M7ZZ36</accession>
<sequence length="128" mass="15029">MKTKDESLLEIRGASIGLITAQSSSEEKFQNQTLRPILKFQNELFIEVFRNYAQKQKGVYFTLSPEKKENYIENAIQRDIKFRNALKGIVFGLFTVSEYKEYIQNSSNLNKRMMNLLIERLKSQIQII</sequence>
<evidence type="ECO:0000313" key="2">
    <source>
        <dbReference type="Proteomes" id="UP000184611"/>
    </source>
</evidence>
<evidence type="ECO:0008006" key="3">
    <source>
        <dbReference type="Google" id="ProtNLM"/>
    </source>
</evidence>
<proteinExistence type="predicted"/>
<dbReference type="EMBL" id="FRYK01000006">
    <property type="protein sequence ID" value="SHO74119.1"/>
    <property type="molecule type" value="Genomic_DNA"/>
</dbReference>
<organism evidence="1 2">
    <name type="scientific">Flavobacterium cucumis</name>
    <dbReference type="NCBI Taxonomy" id="416016"/>
    <lineage>
        <taxon>Bacteria</taxon>
        <taxon>Pseudomonadati</taxon>
        <taxon>Bacteroidota</taxon>
        <taxon>Flavobacteriia</taxon>
        <taxon>Flavobacteriales</taxon>
        <taxon>Flavobacteriaceae</taxon>
        <taxon>Flavobacterium</taxon>
    </lineage>
</organism>
<name>A0A1M7ZZ36_9FLAO</name>
<gene>
    <name evidence="1" type="ORF">SAMN05443547_2503</name>
</gene>
<dbReference type="STRING" id="416016.SAMN05443547_2503"/>
<keyword evidence="2" id="KW-1185">Reference proteome</keyword>
<evidence type="ECO:0000313" key="1">
    <source>
        <dbReference type="EMBL" id="SHO74119.1"/>
    </source>
</evidence>
<dbReference type="AlphaFoldDB" id="A0A1M7ZZ36"/>
<protein>
    <recommendedName>
        <fullName evidence="3">Glyoxalase</fullName>
    </recommendedName>
</protein>
<reference evidence="2" key="1">
    <citation type="submission" date="2016-12" db="EMBL/GenBank/DDBJ databases">
        <authorList>
            <person name="Varghese N."/>
            <person name="Submissions S."/>
        </authorList>
    </citation>
    <scope>NUCLEOTIDE SEQUENCE [LARGE SCALE GENOMIC DNA]</scope>
    <source>
        <strain evidence="2">DSM 18830</strain>
    </source>
</reference>
<dbReference type="RefSeq" id="WP_073584953.1">
    <property type="nucleotide sequence ID" value="NZ_CBCSEA010000009.1"/>
</dbReference>